<dbReference type="UniPathway" id="UPA00109">
    <property type="reaction ID" value="UER00180"/>
</dbReference>
<feature type="domain" description="Hexokinase C-terminal" evidence="8">
    <location>
        <begin position="278"/>
        <end position="552"/>
    </location>
</feature>
<protein>
    <recommendedName>
        <fullName evidence="6">Phosphotransferase</fullName>
        <ecNumber evidence="6">2.7.1.-</ecNumber>
    </recommendedName>
</protein>
<dbReference type="GO" id="GO:0006013">
    <property type="term" value="P:mannose metabolic process"/>
    <property type="evidence" value="ECO:0007669"/>
    <property type="project" value="TreeGrafter"/>
</dbReference>
<evidence type="ECO:0000256" key="2">
    <source>
        <dbReference type="ARBA" id="ARBA00022679"/>
    </source>
</evidence>
<dbReference type="InterPro" id="IPR001312">
    <property type="entry name" value="Hexokinase"/>
</dbReference>
<dbReference type="GO" id="GO:0004340">
    <property type="term" value="F:glucokinase activity"/>
    <property type="evidence" value="ECO:0007669"/>
    <property type="project" value="TreeGrafter"/>
</dbReference>
<evidence type="ECO:0000259" key="8">
    <source>
        <dbReference type="Pfam" id="PF03727"/>
    </source>
</evidence>
<comment type="similarity">
    <text evidence="1 6">Belongs to the hexokinase family.</text>
</comment>
<dbReference type="GO" id="GO:0005524">
    <property type="term" value="F:ATP binding"/>
    <property type="evidence" value="ECO:0007669"/>
    <property type="project" value="UniProtKB-UniRule"/>
</dbReference>
<dbReference type="GO" id="GO:0005536">
    <property type="term" value="F:D-glucose binding"/>
    <property type="evidence" value="ECO:0007669"/>
    <property type="project" value="InterPro"/>
</dbReference>
<dbReference type="SUPFAM" id="SSF53067">
    <property type="entry name" value="Actin-like ATPase domain"/>
    <property type="match status" value="2"/>
</dbReference>
<accession>R8BKA8</accession>
<dbReference type="GO" id="GO:0019158">
    <property type="term" value="F:mannokinase activity"/>
    <property type="evidence" value="ECO:0007669"/>
    <property type="project" value="TreeGrafter"/>
</dbReference>
<organism evidence="9 10">
    <name type="scientific">Phaeoacremonium minimum (strain UCR-PA7)</name>
    <name type="common">Esca disease fungus</name>
    <name type="synonym">Togninia minima</name>
    <dbReference type="NCBI Taxonomy" id="1286976"/>
    <lineage>
        <taxon>Eukaryota</taxon>
        <taxon>Fungi</taxon>
        <taxon>Dikarya</taxon>
        <taxon>Ascomycota</taxon>
        <taxon>Pezizomycotina</taxon>
        <taxon>Sordariomycetes</taxon>
        <taxon>Sordariomycetidae</taxon>
        <taxon>Togniniales</taxon>
        <taxon>Togniniaceae</taxon>
        <taxon>Phaeoacremonium</taxon>
    </lineage>
</organism>
<dbReference type="GO" id="GO:0001678">
    <property type="term" value="P:intracellular glucose homeostasis"/>
    <property type="evidence" value="ECO:0007669"/>
    <property type="project" value="InterPro"/>
</dbReference>
<keyword evidence="10" id="KW-1185">Reference proteome</keyword>
<dbReference type="InterPro" id="IPR022672">
    <property type="entry name" value="Hexokinase_N"/>
</dbReference>
<evidence type="ECO:0000256" key="3">
    <source>
        <dbReference type="ARBA" id="ARBA00022741"/>
    </source>
</evidence>
<dbReference type="EC" id="2.7.1.-" evidence="6"/>
<dbReference type="GO" id="GO:0008865">
    <property type="term" value="F:fructokinase activity"/>
    <property type="evidence" value="ECO:0007669"/>
    <property type="project" value="TreeGrafter"/>
</dbReference>
<name>R8BKA8_PHAM7</name>
<dbReference type="PANTHER" id="PTHR19443">
    <property type="entry name" value="HEXOKINASE"/>
    <property type="match status" value="1"/>
</dbReference>
<dbReference type="CDD" id="cd24000">
    <property type="entry name" value="ASKHA_NBD_HK"/>
    <property type="match status" value="1"/>
</dbReference>
<keyword evidence="4 6" id="KW-0418">Kinase</keyword>
<reference evidence="10" key="1">
    <citation type="journal article" date="2013" name="Genome Announc.">
        <title>Draft genome sequence of the ascomycete Phaeoacremonium aleophilum strain UCR-PA7, a causal agent of the esca disease complex in grapevines.</title>
        <authorList>
            <person name="Blanco-Ulate B."/>
            <person name="Rolshausen P."/>
            <person name="Cantu D."/>
        </authorList>
    </citation>
    <scope>NUCLEOTIDE SEQUENCE [LARGE SCALE GENOMIC DNA]</scope>
    <source>
        <strain evidence="10">UCR-PA7</strain>
    </source>
</reference>
<evidence type="ECO:0000313" key="9">
    <source>
        <dbReference type="EMBL" id="EON99760.1"/>
    </source>
</evidence>
<dbReference type="GO" id="GO:0005829">
    <property type="term" value="C:cytosol"/>
    <property type="evidence" value="ECO:0007669"/>
    <property type="project" value="TreeGrafter"/>
</dbReference>
<dbReference type="KEGG" id="tmn:UCRPA7_4654"/>
<evidence type="ECO:0000313" key="10">
    <source>
        <dbReference type="Proteomes" id="UP000014074"/>
    </source>
</evidence>
<keyword evidence="2 6" id="KW-0808">Transferase</keyword>
<dbReference type="PRINTS" id="PR00475">
    <property type="entry name" value="HEXOKINASE"/>
</dbReference>
<dbReference type="InterPro" id="IPR022673">
    <property type="entry name" value="Hexokinase_C"/>
</dbReference>
<dbReference type="EMBL" id="KB933129">
    <property type="protein sequence ID" value="EON99760.1"/>
    <property type="molecule type" value="Genomic_DNA"/>
</dbReference>
<keyword evidence="3 6" id="KW-0547">Nucleotide-binding</keyword>
<evidence type="ECO:0000256" key="4">
    <source>
        <dbReference type="ARBA" id="ARBA00022777"/>
    </source>
</evidence>
<proteinExistence type="inferred from homology"/>
<feature type="domain" description="Hexokinase N-terminal" evidence="7">
    <location>
        <begin position="81"/>
        <end position="271"/>
    </location>
</feature>
<dbReference type="eggNOG" id="KOG1369">
    <property type="taxonomic scope" value="Eukaryota"/>
</dbReference>
<dbReference type="PROSITE" id="PS51748">
    <property type="entry name" value="HEXOKINASE_2"/>
    <property type="match status" value="1"/>
</dbReference>
<dbReference type="GO" id="GO:0006006">
    <property type="term" value="P:glucose metabolic process"/>
    <property type="evidence" value="ECO:0007669"/>
    <property type="project" value="TreeGrafter"/>
</dbReference>
<dbReference type="FunFam" id="3.40.367.20:FF:000011">
    <property type="entry name" value="Phosphotransferase"/>
    <property type="match status" value="1"/>
</dbReference>
<dbReference type="Gene3D" id="3.40.367.20">
    <property type="match status" value="1"/>
</dbReference>
<dbReference type="InterPro" id="IPR043129">
    <property type="entry name" value="ATPase_NBD"/>
</dbReference>
<dbReference type="GeneID" id="19325126"/>
<evidence type="ECO:0000256" key="1">
    <source>
        <dbReference type="ARBA" id="ARBA00009225"/>
    </source>
</evidence>
<dbReference type="GO" id="GO:0006096">
    <property type="term" value="P:glycolytic process"/>
    <property type="evidence" value="ECO:0007669"/>
    <property type="project" value="UniProtKB-UniPathway"/>
</dbReference>
<keyword evidence="6" id="KW-0324">Glycolysis</keyword>
<dbReference type="Pfam" id="PF03727">
    <property type="entry name" value="Hexokinase_2"/>
    <property type="match status" value="1"/>
</dbReference>
<dbReference type="GO" id="GO:0005739">
    <property type="term" value="C:mitochondrion"/>
    <property type="evidence" value="ECO:0007669"/>
    <property type="project" value="TreeGrafter"/>
</dbReference>
<dbReference type="PANTHER" id="PTHR19443:SF24">
    <property type="entry name" value="PHOSPHOTRANSFERASE"/>
    <property type="match status" value="1"/>
</dbReference>
<dbReference type="Pfam" id="PF00349">
    <property type="entry name" value="Hexokinase_1"/>
    <property type="match status" value="1"/>
</dbReference>
<evidence type="ECO:0000256" key="5">
    <source>
        <dbReference type="ARBA" id="ARBA00022840"/>
    </source>
</evidence>
<sequence length="559" mass="59983">MQPLISAMTTLREVFAAAVKSLLRGKSIIQAILAFWISPTAFKGGDAAAAVNTKSDTKANGARRSVQDFLREAEELFLLPIERDRLKELAAGLKAQFRERLLTNPACMLPSYNHQLPNGIERGQFLALDVGGSTLRVALVELRGREAHGSESGIIRKSSFKITPEIKSLEGLAFFDWMAQRVSETIASSLEQDNSPENPILMGMAWSFPIEQTSLKGGLLQGMGKGFSAANGLMGQDLGEIIKFACKKQLLHVELAAIVNDSTAALLSQAYTKATTRFSLILGTGVNVAVHLPVSTVGKDKFGVRPADWFEKASHVVVNTELGMFGHGILPVTRWDVALNTSHPKPDFQPLEHLVSGYYLGEMCRLALEEAVESTGMLGGVMPPSLLRPYTLDAETLSIIEADTSASLETGTSTWNARHPSSTNASPADIAAIRTLASLISRRSSAIVAAAIFALWDFKAEAEADFLRSLTSGSDPSRPQSFAAETQAELDLTRTRVAFNGSVIEQYPNYLANCQRYIDDLVSAEAGAAPGTVDLVAAKESSLLGAAVALACLEDGKAN</sequence>
<gene>
    <name evidence="9" type="ORF">UCRPA7_4654</name>
</gene>
<dbReference type="OrthoDB" id="419537at2759"/>
<dbReference type="HOGENOM" id="CLU_014393_4_1_1"/>
<dbReference type="RefSeq" id="XP_007915396.1">
    <property type="nucleotide sequence ID" value="XM_007917205.1"/>
</dbReference>
<dbReference type="Proteomes" id="UP000014074">
    <property type="component" value="Unassembled WGS sequence"/>
</dbReference>
<dbReference type="AlphaFoldDB" id="R8BKA8"/>
<dbReference type="Gene3D" id="3.30.420.40">
    <property type="match status" value="1"/>
</dbReference>
<evidence type="ECO:0000256" key="6">
    <source>
        <dbReference type="RuleBase" id="RU362007"/>
    </source>
</evidence>
<keyword evidence="5 6" id="KW-0067">ATP-binding</keyword>
<evidence type="ECO:0000259" key="7">
    <source>
        <dbReference type="Pfam" id="PF00349"/>
    </source>
</evidence>